<sequence length="143" mass="17118">MENPLHFVKLSFIFHLVFPSFVLFSQAHSLMHFCETSILFHLRLLIFCLFQPDPQFNASAVHNHKYKLPLLHILALYVEKLKFPVQVLLCMLRDLGHYQFDNEREHARQHSWKVIDVYKRAVSRCHMICTRLYLFRLAVCCRC</sequence>
<dbReference type="Proteomes" id="UP001054252">
    <property type="component" value="Unassembled WGS sequence"/>
</dbReference>
<organism evidence="2 3">
    <name type="scientific">Rubroshorea leprosula</name>
    <dbReference type="NCBI Taxonomy" id="152421"/>
    <lineage>
        <taxon>Eukaryota</taxon>
        <taxon>Viridiplantae</taxon>
        <taxon>Streptophyta</taxon>
        <taxon>Embryophyta</taxon>
        <taxon>Tracheophyta</taxon>
        <taxon>Spermatophyta</taxon>
        <taxon>Magnoliopsida</taxon>
        <taxon>eudicotyledons</taxon>
        <taxon>Gunneridae</taxon>
        <taxon>Pentapetalae</taxon>
        <taxon>rosids</taxon>
        <taxon>malvids</taxon>
        <taxon>Malvales</taxon>
        <taxon>Dipterocarpaceae</taxon>
        <taxon>Rubroshorea</taxon>
    </lineage>
</organism>
<proteinExistence type="predicted"/>
<gene>
    <name evidence="2" type="ORF">SLEP1_g493</name>
</gene>
<keyword evidence="1" id="KW-0732">Signal</keyword>
<feature type="chain" id="PRO_5043697254" evidence="1">
    <location>
        <begin position="28"/>
        <end position="143"/>
    </location>
</feature>
<feature type="signal peptide" evidence="1">
    <location>
        <begin position="1"/>
        <end position="27"/>
    </location>
</feature>
<evidence type="ECO:0000313" key="2">
    <source>
        <dbReference type="EMBL" id="GKU85888.1"/>
    </source>
</evidence>
<evidence type="ECO:0000313" key="3">
    <source>
        <dbReference type="Proteomes" id="UP001054252"/>
    </source>
</evidence>
<evidence type="ECO:0000256" key="1">
    <source>
        <dbReference type="SAM" id="SignalP"/>
    </source>
</evidence>
<protein>
    <submittedName>
        <fullName evidence="2">Uncharacterized protein</fullName>
    </submittedName>
</protein>
<accession>A0AAV5HJH2</accession>
<keyword evidence="3" id="KW-1185">Reference proteome</keyword>
<name>A0AAV5HJH2_9ROSI</name>
<reference evidence="2 3" key="1">
    <citation type="journal article" date="2021" name="Commun. Biol.">
        <title>The genome of Shorea leprosula (Dipterocarpaceae) highlights the ecological relevance of drought in aseasonal tropical rainforests.</title>
        <authorList>
            <person name="Ng K.K.S."/>
            <person name="Kobayashi M.J."/>
            <person name="Fawcett J.A."/>
            <person name="Hatakeyama M."/>
            <person name="Paape T."/>
            <person name="Ng C.H."/>
            <person name="Ang C.C."/>
            <person name="Tnah L.H."/>
            <person name="Lee C.T."/>
            <person name="Nishiyama T."/>
            <person name="Sese J."/>
            <person name="O'Brien M.J."/>
            <person name="Copetti D."/>
            <person name="Mohd Noor M.I."/>
            <person name="Ong R.C."/>
            <person name="Putra M."/>
            <person name="Sireger I.Z."/>
            <person name="Indrioko S."/>
            <person name="Kosugi Y."/>
            <person name="Izuno A."/>
            <person name="Isagi Y."/>
            <person name="Lee S.L."/>
            <person name="Shimizu K.K."/>
        </authorList>
    </citation>
    <scope>NUCLEOTIDE SEQUENCE [LARGE SCALE GENOMIC DNA]</scope>
    <source>
        <strain evidence="2">214</strain>
    </source>
</reference>
<comment type="caution">
    <text evidence="2">The sequence shown here is derived from an EMBL/GenBank/DDBJ whole genome shotgun (WGS) entry which is preliminary data.</text>
</comment>
<dbReference type="EMBL" id="BPVZ01000001">
    <property type="protein sequence ID" value="GKU85888.1"/>
    <property type="molecule type" value="Genomic_DNA"/>
</dbReference>
<dbReference type="AlphaFoldDB" id="A0AAV5HJH2"/>